<sequence>MTWRAIVLRCRSSGEFEGHGKWTDDVQSGIVQPRNAQVLAAMSSSSVQKVQLPCARSNAGLDDKSSTLAPPSHGEEGGQSGGD</sequence>
<gene>
    <name evidence="2" type="ORF">CSSPTR1EN2_LOCUS2524</name>
</gene>
<organism evidence="2 3">
    <name type="scientific">Sphagnum troendelagicum</name>
    <dbReference type="NCBI Taxonomy" id="128251"/>
    <lineage>
        <taxon>Eukaryota</taxon>
        <taxon>Viridiplantae</taxon>
        <taxon>Streptophyta</taxon>
        <taxon>Embryophyta</taxon>
        <taxon>Bryophyta</taxon>
        <taxon>Sphagnophytina</taxon>
        <taxon>Sphagnopsida</taxon>
        <taxon>Sphagnales</taxon>
        <taxon>Sphagnaceae</taxon>
        <taxon>Sphagnum</taxon>
    </lineage>
</organism>
<protein>
    <submittedName>
        <fullName evidence="2">Uncharacterized protein</fullName>
    </submittedName>
</protein>
<accession>A0ABP0TEK3</accession>
<evidence type="ECO:0000313" key="3">
    <source>
        <dbReference type="Proteomes" id="UP001497512"/>
    </source>
</evidence>
<evidence type="ECO:0000313" key="2">
    <source>
        <dbReference type="EMBL" id="CAK9194434.1"/>
    </source>
</evidence>
<feature type="region of interest" description="Disordered" evidence="1">
    <location>
        <begin position="54"/>
        <end position="83"/>
    </location>
</feature>
<proteinExistence type="predicted"/>
<evidence type="ECO:0000256" key="1">
    <source>
        <dbReference type="SAM" id="MobiDB-lite"/>
    </source>
</evidence>
<reference evidence="2" key="1">
    <citation type="submission" date="2024-02" db="EMBL/GenBank/DDBJ databases">
        <authorList>
            <consortium name="ELIXIR-Norway"/>
            <consortium name="Elixir Norway"/>
        </authorList>
    </citation>
    <scope>NUCLEOTIDE SEQUENCE</scope>
</reference>
<dbReference type="Proteomes" id="UP001497512">
    <property type="component" value="Chromosome 10"/>
</dbReference>
<keyword evidence="3" id="KW-1185">Reference proteome</keyword>
<dbReference type="EMBL" id="OZ019902">
    <property type="protein sequence ID" value="CAK9194434.1"/>
    <property type="molecule type" value="Genomic_DNA"/>
</dbReference>
<name>A0ABP0TEK3_9BRYO</name>